<feature type="transmembrane region" description="Helical" evidence="1">
    <location>
        <begin position="36"/>
        <end position="57"/>
    </location>
</feature>
<feature type="transmembrane region" description="Helical" evidence="1">
    <location>
        <begin position="6"/>
        <end position="24"/>
    </location>
</feature>
<keyword evidence="1" id="KW-1133">Transmembrane helix</keyword>
<keyword evidence="1" id="KW-0812">Transmembrane</keyword>
<name>A0A972K3J7_9BACL</name>
<dbReference type="RefSeq" id="WP_171653223.1">
    <property type="nucleotide sequence ID" value="NZ_WHOD01000067.1"/>
</dbReference>
<accession>A0A972K3J7</accession>
<reference evidence="3" key="1">
    <citation type="submission" date="2019-10" db="EMBL/GenBank/DDBJ databases">
        <title>Description of Paenibacillus glebae sp. nov.</title>
        <authorList>
            <person name="Carlier A."/>
            <person name="Qi S."/>
        </authorList>
    </citation>
    <scope>NUCLEOTIDE SEQUENCE</scope>
    <source>
        <strain evidence="3">LMG 31456</strain>
    </source>
</reference>
<keyword evidence="1" id="KW-0472">Membrane</keyword>
<sequence>MKKWRVGTLSMGITLVLLGAVLFISQWKGLQAFDAFITWWPIIFVLLGLEIVLYLSFSKKENSIVSYDMMSILFVGVLCIGCLGFTMLASVGLLGEVRSMMGAIDETKDLPAVKETVADGVKKVIVQSQDQSVKVDKSQERSVQVFGTYRSRVKQGEQSQPLEKEQFVAVRTIGDTMYVQVKRLPERRGFDSFYPWMTATVVLPQDVQIEVRGANNQMIE</sequence>
<feature type="domain" description="LiaF transmembrane" evidence="2">
    <location>
        <begin position="11"/>
        <end position="87"/>
    </location>
</feature>
<dbReference type="Proteomes" id="UP000641588">
    <property type="component" value="Unassembled WGS sequence"/>
</dbReference>
<evidence type="ECO:0000313" key="4">
    <source>
        <dbReference type="Proteomes" id="UP000641588"/>
    </source>
</evidence>
<evidence type="ECO:0000256" key="1">
    <source>
        <dbReference type="SAM" id="Phobius"/>
    </source>
</evidence>
<dbReference type="AlphaFoldDB" id="A0A972K3J7"/>
<dbReference type="EMBL" id="WHOD01000067">
    <property type="protein sequence ID" value="NOU95002.1"/>
    <property type="molecule type" value="Genomic_DNA"/>
</dbReference>
<gene>
    <name evidence="3" type="ORF">GC093_17495</name>
</gene>
<dbReference type="InterPro" id="IPR054331">
    <property type="entry name" value="LiaF_TM"/>
</dbReference>
<organism evidence="3 4">
    <name type="scientific">Paenibacillus foliorum</name>
    <dbReference type="NCBI Taxonomy" id="2654974"/>
    <lineage>
        <taxon>Bacteria</taxon>
        <taxon>Bacillati</taxon>
        <taxon>Bacillota</taxon>
        <taxon>Bacilli</taxon>
        <taxon>Bacillales</taxon>
        <taxon>Paenibacillaceae</taxon>
        <taxon>Paenibacillus</taxon>
    </lineage>
</organism>
<keyword evidence="4" id="KW-1185">Reference proteome</keyword>
<comment type="caution">
    <text evidence="3">The sequence shown here is derived from an EMBL/GenBank/DDBJ whole genome shotgun (WGS) entry which is preliminary data.</text>
</comment>
<proteinExistence type="predicted"/>
<feature type="transmembrane region" description="Helical" evidence="1">
    <location>
        <begin position="69"/>
        <end position="94"/>
    </location>
</feature>
<evidence type="ECO:0000313" key="3">
    <source>
        <dbReference type="EMBL" id="NOU95002.1"/>
    </source>
</evidence>
<protein>
    <recommendedName>
        <fullName evidence="2">LiaF transmembrane domain-containing protein</fullName>
    </recommendedName>
</protein>
<evidence type="ECO:0000259" key="2">
    <source>
        <dbReference type="Pfam" id="PF22570"/>
    </source>
</evidence>
<dbReference type="Pfam" id="PF22570">
    <property type="entry name" value="LiaF-TM"/>
    <property type="match status" value="1"/>
</dbReference>